<gene>
    <name evidence="3" type="ORF">GOQ09_03185</name>
</gene>
<dbReference type="AlphaFoldDB" id="A0A6I6H196"/>
<dbReference type="OrthoDB" id="4565346at2"/>
<feature type="compositionally biased region" description="Basic and acidic residues" evidence="1">
    <location>
        <begin position="10"/>
        <end position="20"/>
    </location>
</feature>
<dbReference type="EMBL" id="CP046622">
    <property type="protein sequence ID" value="QGW80652.1"/>
    <property type="molecule type" value="Genomic_DNA"/>
</dbReference>
<dbReference type="Proteomes" id="UP000425817">
    <property type="component" value="Chromosome"/>
</dbReference>
<sequence length="128" mass="14857">MSGKSPGHQKWPDHKVREEPVEQSMEVEVEGAIVASSKNVIKVVEDKSPVRYYFPRADVRMGKLKHSQTTTECPFKGHASYYSLNLGERQLDDAVWAYEDPYDEHQALKERMAFYDDKYPEIHVRPKS</sequence>
<evidence type="ECO:0000259" key="2">
    <source>
        <dbReference type="Pfam" id="PF04248"/>
    </source>
</evidence>
<dbReference type="PANTHER" id="PTHR34310">
    <property type="entry name" value="DUF427 DOMAIN PROTEIN (AFU_ORTHOLOGUE AFUA_3G02220)"/>
    <property type="match status" value="1"/>
</dbReference>
<name>A0A6I6H196_VARPD</name>
<feature type="domain" description="DUF427" evidence="2">
    <location>
        <begin position="25"/>
        <end position="116"/>
    </location>
</feature>
<evidence type="ECO:0000256" key="1">
    <source>
        <dbReference type="SAM" id="MobiDB-lite"/>
    </source>
</evidence>
<dbReference type="Gene3D" id="2.170.150.40">
    <property type="entry name" value="Domain of unknown function (DUF427)"/>
    <property type="match status" value="1"/>
</dbReference>
<dbReference type="InterPro" id="IPR038694">
    <property type="entry name" value="DUF427_sf"/>
</dbReference>
<dbReference type="RefSeq" id="WP_157611846.1">
    <property type="nucleotide sequence ID" value="NZ_CP046622.1"/>
</dbReference>
<feature type="region of interest" description="Disordered" evidence="1">
    <location>
        <begin position="1"/>
        <end position="23"/>
    </location>
</feature>
<dbReference type="Pfam" id="PF04248">
    <property type="entry name" value="NTP_transf_9"/>
    <property type="match status" value="1"/>
</dbReference>
<dbReference type="InterPro" id="IPR007361">
    <property type="entry name" value="DUF427"/>
</dbReference>
<evidence type="ECO:0000313" key="3">
    <source>
        <dbReference type="EMBL" id="QGW80652.1"/>
    </source>
</evidence>
<evidence type="ECO:0000313" key="4">
    <source>
        <dbReference type="Proteomes" id="UP000425817"/>
    </source>
</evidence>
<accession>A0A6I6H196</accession>
<dbReference type="PANTHER" id="PTHR34310:SF9">
    <property type="entry name" value="BLR5716 PROTEIN"/>
    <property type="match status" value="1"/>
</dbReference>
<reference evidence="3 4" key="1">
    <citation type="submission" date="2019-12" db="EMBL/GenBank/DDBJ databases">
        <title>Hybrid Genome Assemblies of two High G+C Isolates from Undergraduate Microbiology Courses.</title>
        <authorList>
            <person name="Ne Ville C.J."/>
            <person name="Enright D."/>
            <person name="Hernandez I."/>
            <person name="Dodsworth J."/>
            <person name="Orwin P.M."/>
        </authorList>
    </citation>
    <scope>NUCLEOTIDE SEQUENCE [LARGE SCALE GENOMIC DNA]</scope>
    <source>
        <strain evidence="3 4">CSUSB</strain>
    </source>
</reference>
<protein>
    <submittedName>
        <fullName evidence="3">DUF427 domain-containing protein</fullName>
    </submittedName>
</protein>
<organism evidence="3 4">
    <name type="scientific">Variovorax paradoxus</name>
    <dbReference type="NCBI Taxonomy" id="34073"/>
    <lineage>
        <taxon>Bacteria</taxon>
        <taxon>Pseudomonadati</taxon>
        <taxon>Pseudomonadota</taxon>
        <taxon>Betaproteobacteria</taxon>
        <taxon>Burkholderiales</taxon>
        <taxon>Comamonadaceae</taxon>
        <taxon>Variovorax</taxon>
    </lineage>
</organism>
<proteinExistence type="predicted"/>